<dbReference type="InterPro" id="IPR013381">
    <property type="entry name" value="CRISPR-assoc_prot_Cse1"/>
</dbReference>
<feature type="region of interest" description="Disordered" evidence="1">
    <location>
        <begin position="541"/>
        <end position="588"/>
    </location>
</feature>
<evidence type="ECO:0000313" key="2">
    <source>
        <dbReference type="EMBL" id="GAA1008170.1"/>
    </source>
</evidence>
<organism evidence="2 3">
    <name type="scientific">Streptomyces thermogriseus</name>
    <dbReference type="NCBI Taxonomy" id="75292"/>
    <lineage>
        <taxon>Bacteria</taxon>
        <taxon>Bacillati</taxon>
        <taxon>Actinomycetota</taxon>
        <taxon>Actinomycetes</taxon>
        <taxon>Kitasatosporales</taxon>
        <taxon>Streptomycetaceae</taxon>
        <taxon>Streptomyces</taxon>
    </lineage>
</organism>
<feature type="compositionally biased region" description="Basic and acidic residues" evidence="1">
    <location>
        <begin position="542"/>
        <end position="558"/>
    </location>
</feature>
<name>A0ABN1SY47_9ACTN</name>
<reference evidence="2 3" key="1">
    <citation type="journal article" date="2019" name="Int. J. Syst. Evol. Microbiol.">
        <title>The Global Catalogue of Microorganisms (GCM) 10K type strain sequencing project: providing services to taxonomists for standard genome sequencing and annotation.</title>
        <authorList>
            <consortium name="The Broad Institute Genomics Platform"/>
            <consortium name="The Broad Institute Genome Sequencing Center for Infectious Disease"/>
            <person name="Wu L."/>
            <person name="Ma J."/>
        </authorList>
    </citation>
    <scope>NUCLEOTIDE SEQUENCE [LARGE SCALE GENOMIC DNA]</scope>
    <source>
        <strain evidence="2 3">JCM 11269</strain>
    </source>
</reference>
<dbReference type="RefSeq" id="WP_346072694.1">
    <property type="nucleotide sequence ID" value="NZ_BAAAHU010000016.1"/>
</dbReference>
<dbReference type="NCBIfam" id="TIGR02547">
    <property type="entry name" value="casA_cse1"/>
    <property type="match status" value="1"/>
</dbReference>
<proteinExistence type="predicted"/>
<comment type="caution">
    <text evidence="2">The sequence shown here is derived from an EMBL/GenBank/DDBJ whole genome shotgun (WGS) entry which is preliminary data.</text>
</comment>
<dbReference type="Gene3D" id="1.10.132.100">
    <property type="match status" value="1"/>
</dbReference>
<evidence type="ECO:0000256" key="1">
    <source>
        <dbReference type="SAM" id="MobiDB-lite"/>
    </source>
</evidence>
<gene>
    <name evidence="2" type="primary">casA</name>
    <name evidence="2" type="ORF">GCM10009564_19920</name>
</gene>
<evidence type="ECO:0000313" key="3">
    <source>
        <dbReference type="Proteomes" id="UP001501072"/>
    </source>
</evidence>
<sequence>MTDVTEPPGTSTCQTPSFDLTRRPWIGVLRCDGTQDELSLGQVFSQAGDLRRIVGDLATQEFALVRLLLAVAHDALDGPRDIEDWADLWSDPDCFAPVQAYLDAHRGRFDLLHPETPFLQTSGLRTAKDEVFSLNRIVADVPNGEPFFTTRMPTVDRLTFAEAARWVVHAHAYDTSGIKTGAVGDDRVKGGKVYPLGTGWAGELGGVYVEGDTLRETLLLNLVAADTEELDITAHDRPAWRREPCGPGGAERTATGPRDLYTWQSRRLRLHYDADGVHGVVLGYGDPLTSHNMHRREPMTAWRRSTAQEKKLRQSPVYLPRRHDPALSAWRGVAALIADRAEQGQGAEAASCLRPGVLEWIARLVTERRLPRGFLVRARVIGAVYGTQQSVIDEVVDDHLTMPLVLLHRQDRTYARQAIGAAEDAERAVRVLGDLAADLARAAGIKQDGPRTAAHEAGFDALENPYRDWLSALAEATDPFEQRSAWQREVRRMILRLGDRLVAAAGDAAWQGRTVPDGKGTQWLNAGLADKWFRARLARALGDPDRTDGRPGGERSDADPPSPGTSAAGRPDPDHRATDPTTDPKVHA</sequence>
<dbReference type="EMBL" id="BAAAHU010000016">
    <property type="protein sequence ID" value="GAA1008170.1"/>
    <property type="molecule type" value="Genomic_DNA"/>
</dbReference>
<feature type="compositionally biased region" description="Basic and acidic residues" evidence="1">
    <location>
        <begin position="571"/>
        <end position="588"/>
    </location>
</feature>
<dbReference type="CDD" id="cd09729">
    <property type="entry name" value="Cse1_I-E"/>
    <property type="match status" value="1"/>
</dbReference>
<accession>A0ABN1SY47</accession>
<protein>
    <submittedName>
        <fullName evidence="2">Type I-E CRISPR-associated protein Cse1/CasA</fullName>
    </submittedName>
</protein>
<dbReference type="Pfam" id="PF09481">
    <property type="entry name" value="CRISPR_Cse1"/>
    <property type="match status" value="1"/>
</dbReference>
<dbReference type="Proteomes" id="UP001501072">
    <property type="component" value="Unassembled WGS sequence"/>
</dbReference>
<keyword evidence="3" id="KW-1185">Reference proteome</keyword>